<evidence type="ECO:0000313" key="5">
    <source>
        <dbReference type="EMBL" id="CAE0752975.1"/>
    </source>
</evidence>
<dbReference type="PANTHER" id="PTHR12652:SF50">
    <property type="entry name" value="PEROXIN 11"/>
    <property type="match status" value="1"/>
</dbReference>
<comment type="subcellular location">
    <subcellularLocation>
        <location evidence="4">Peroxisome membrane</location>
    </subcellularLocation>
</comment>
<dbReference type="GO" id="GO:0016559">
    <property type="term" value="P:peroxisome fission"/>
    <property type="evidence" value="ECO:0007669"/>
    <property type="project" value="InterPro"/>
</dbReference>
<dbReference type="EMBL" id="HBIZ01009474">
    <property type="protein sequence ID" value="CAE0752975.1"/>
    <property type="molecule type" value="Transcribed_RNA"/>
</dbReference>
<dbReference type="PANTHER" id="PTHR12652">
    <property type="entry name" value="PEROXISOMAL BIOGENESIS FACTOR 11"/>
    <property type="match status" value="1"/>
</dbReference>
<evidence type="ECO:0000256" key="1">
    <source>
        <dbReference type="ARBA" id="ARBA00022593"/>
    </source>
</evidence>
<evidence type="ECO:0000256" key="3">
    <source>
        <dbReference type="ARBA" id="ARBA00023140"/>
    </source>
</evidence>
<gene>
    <name evidence="5" type="ORF">PCAR00345_LOCUS5562</name>
</gene>
<sequence length="315" mass="35156">MLSELLFSFFLEWITPLEYNGTALVDATMTGCQHDFATIELLRGELADLSFGMRWLLDQVVRPLAAFLEMPNARDKSLRLLQEACVLALGLIKEMRATSSRLSAMANLLELQRHLSSSRRAFRLFSFFTPMLALCEATPTAQHQPSPEDLLRTGAHLGTLGFSLLDSLRWLQQFQLASGSASTTSRRALRCLALRHACALAIALLHASKHPELAVKLRRAREWAVSTLQQMLRMPAQALLVPEAKNEGSCGARSRFCKQERELLLACTKESCQLVHAMHFGSVARTHDAFAGLLGCFVSTVDILAIWRKAHRQIK</sequence>
<dbReference type="Pfam" id="PF05648">
    <property type="entry name" value="PEX11"/>
    <property type="match status" value="1"/>
</dbReference>
<evidence type="ECO:0000256" key="4">
    <source>
        <dbReference type="ARBA" id="ARBA00046271"/>
    </source>
</evidence>
<name>A0A7S4B3S6_CHRCT</name>
<dbReference type="InterPro" id="IPR008733">
    <property type="entry name" value="PEX11"/>
</dbReference>
<keyword evidence="3" id="KW-0576">Peroxisome</keyword>
<dbReference type="AlphaFoldDB" id="A0A7S4B3S6"/>
<reference evidence="5" key="1">
    <citation type="submission" date="2021-01" db="EMBL/GenBank/DDBJ databases">
        <authorList>
            <person name="Corre E."/>
            <person name="Pelletier E."/>
            <person name="Niang G."/>
            <person name="Scheremetjew M."/>
            <person name="Finn R."/>
            <person name="Kale V."/>
            <person name="Holt S."/>
            <person name="Cochrane G."/>
            <person name="Meng A."/>
            <person name="Brown T."/>
            <person name="Cohen L."/>
        </authorList>
    </citation>
    <scope>NUCLEOTIDE SEQUENCE</scope>
    <source>
        <strain evidence="5">CCMP645</strain>
    </source>
</reference>
<evidence type="ECO:0000256" key="2">
    <source>
        <dbReference type="ARBA" id="ARBA00023136"/>
    </source>
</evidence>
<keyword evidence="1" id="KW-0962">Peroxisome biogenesis</keyword>
<dbReference type="GO" id="GO:0005778">
    <property type="term" value="C:peroxisomal membrane"/>
    <property type="evidence" value="ECO:0007669"/>
    <property type="project" value="UniProtKB-SubCell"/>
</dbReference>
<accession>A0A7S4B3S6</accession>
<keyword evidence="2" id="KW-0472">Membrane</keyword>
<organism evidence="5">
    <name type="scientific">Chrysotila carterae</name>
    <name type="common">Marine alga</name>
    <name type="synonym">Syracosphaera carterae</name>
    <dbReference type="NCBI Taxonomy" id="13221"/>
    <lineage>
        <taxon>Eukaryota</taxon>
        <taxon>Haptista</taxon>
        <taxon>Haptophyta</taxon>
        <taxon>Prymnesiophyceae</taxon>
        <taxon>Isochrysidales</taxon>
        <taxon>Isochrysidaceae</taxon>
        <taxon>Chrysotila</taxon>
    </lineage>
</organism>
<proteinExistence type="predicted"/>
<protein>
    <submittedName>
        <fullName evidence="5">Uncharacterized protein</fullName>
    </submittedName>
</protein>